<sequence length="935" mass="105426">MMAVRCARWLFTILSLGSLVIASGVSAANGEEVLREWNFDEPGNLQGWSPGGHLRDTQVAEGVLRTTVVDWDPILVHEVFDPPLATTPTQVIEIRLWAPRDGTAEFFWTNTTKTQYGGFSPEKHTPFHVSAGWHTYRVRPFWQAEGQLLRLRFDLPGLQGGQEPAEYRIDFIHIIELGSRAQPVAPDWTFRDNPAGWSIEGDGKLWVDEDGLHVVLPPGSRLVAPPVEVTEVMAFAAFQMAVEEPGMARLIWASGKVNGLQSQEFPLTPGKAPRVYNVPLAGAKGWQPPIVYLGLEATAEKPVHLRIRWFKLTEEPAGPADLEIRNFFIKSALPRVGQTCDVVAQITNRGGEMVPAVRAKLILPDGVELTEPASAEQATGPIDYGDMRSLVWRVKSHREGECRLKLLVTHPVALQSECVETFLPELHLPKAEYVPPPQPIRGPYEVGVYYFPGWGRPASWLPLVTFPERRPVLGFYREGLPEVIDWQIKWAVEHGITFFCYDWYWRQGEQRLNHALHDGYLQSRYRNLLKFCLLWANHFGPGEHSAEDNRRVCQYWIENYFRRPEYFKIDGRPLLVIFSVHSLKRDLGIEGTRQAIDLWHRMTEEAGVGKILVAGCGTPGVLKEMKEMGFDAVTGYNWPSCGIEGRSWVPFAEVARNYNTLWWRPLAEAGLMPVITPVSAGWDSRPWHGDRALVLTDCTPEAFEAHLRQAKQFVDETGQPKVLLVEAWNEFGEGSFCEPHKKYGFGHLEAIRRVFCPDSPAPRNFGPEDVGLPLPEFTTVEEPPVRTEWDFVTAGDTEGWSAMMGLTPPVVKEGCLTTQSTSDDPALQTTTKLRASEFSGMEIRMAIRSPKARDILQIFWCPPNAPFREEASAKVEVVTDGQLHTYRLDLAGHPLWRGMVTELRLDPCTTSNAEIRLDSLKFIRSSPKIPNETRE</sequence>
<proteinExistence type="predicted"/>
<evidence type="ECO:0000313" key="2">
    <source>
        <dbReference type="EMBL" id="ASV76928.1"/>
    </source>
</evidence>
<keyword evidence="1" id="KW-0732">Signal</keyword>
<dbReference type="KEGG" id="ttf:THTE_4327"/>
<dbReference type="PANTHER" id="PTHR41244:SF1">
    <property type="entry name" value="GLYCOSYLTRANSFERASE"/>
    <property type="match status" value="1"/>
</dbReference>
<dbReference type="Gene3D" id="3.20.20.80">
    <property type="entry name" value="Glycosidases"/>
    <property type="match status" value="1"/>
</dbReference>
<dbReference type="EMBL" id="CP018477">
    <property type="protein sequence ID" value="ASV76928.1"/>
    <property type="molecule type" value="Genomic_DNA"/>
</dbReference>
<accession>A0A286RLT5</accession>
<dbReference type="AlphaFoldDB" id="A0A286RLT5"/>
<feature type="signal peptide" evidence="1">
    <location>
        <begin position="1"/>
        <end position="27"/>
    </location>
</feature>
<dbReference type="RefSeq" id="WP_157732205.1">
    <property type="nucleotide sequence ID" value="NZ_CP018477.1"/>
</dbReference>
<dbReference type="Proteomes" id="UP000215086">
    <property type="component" value="Chromosome"/>
</dbReference>
<evidence type="ECO:0000256" key="1">
    <source>
        <dbReference type="SAM" id="SignalP"/>
    </source>
</evidence>
<dbReference type="InterPro" id="IPR032719">
    <property type="entry name" value="WbsX"/>
</dbReference>
<dbReference type="PANTHER" id="PTHR41244">
    <property type="entry name" value="RHAMNAN SYNTHESIS F"/>
    <property type="match status" value="1"/>
</dbReference>
<dbReference type="Pfam" id="PF14307">
    <property type="entry name" value="Glyco_tran_WbsX"/>
    <property type="match status" value="1"/>
</dbReference>
<protein>
    <submittedName>
        <fullName evidence="2">Uncharacterized protein</fullName>
    </submittedName>
</protein>
<reference evidence="2 3" key="1">
    <citation type="journal article" name="Front. Microbiol.">
        <title>Sugar Metabolism of the First Thermophilic Planctomycete Thermogutta terrifontis: Comparative Genomic and Transcriptomic Approaches.</title>
        <authorList>
            <person name="Elcheninov A.G."/>
            <person name="Menzel P."/>
            <person name="Gudbergsdottir S.R."/>
            <person name="Slesarev A.I."/>
            <person name="Kadnikov V.V."/>
            <person name="Krogh A."/>
            <person name="Bonch-Osmolovskaya E.A."/>
            <person name="Peng X."/>
            <person name="Kublanov I.V."/>
        </authorList>
    </citation>
    <scope>NUCLEOTIDE SEQUENCE [LARGE SCALE GENOMIC DNA]</scope>
    <source>
        <strain evidence="2 3">R1</strain>
    </source>
</reference>
<keyword evidence="3" id="KW-1185">Reference proteome</keyword>
<gene>
    <name evidence="2" type="ORF">THTE_4327</name>
</gene>
<name>A0A286RLT5_9BACT</name>
<feature type="chain" id="PRO_5012402947" evidence="1">
    <location>
        <begin position="28"/>
        <end position="935"/>
    </location>
</feature>
<organism evidence="2 3">
    <name type="scientific">Thermogutta terrifontis</name>
    <dbReference type="NCBI Taxonomy" id="1331910"/>
    <lineage>
        <taxon>Bacteria</taxon>
        <taxon>Pseudomonadati</taxon>
        <taxon>Planctomycetota</taxon>
        <taxon>Planctomycetia</taxon>
        <taxon>Pirellulales</taxon>
        <taxon>Thermoguttaceae</taxon>
        <taxon>Thermogutta</taxon>
    </lineage>
</organism>
<evidence type="ECO:0000313" key="3">
    <source>
        <dbReference type="Proteomes" id="UP000215086"/>
    </source>
</evidence>
<dbReference type="OrthoDB" id="9816564at2"/>